<comment type="similarity">
    <text evidence="1 8">Belongs to the cytidylate kinase family. Type 1 subfamily.</text>
</comment>
<keyword evidence="2 8" id="KW-0808">Transferase</keyword>
<comment type="caution">
    <text evidence="10">The sequence shown here is derived from an EMBL/GenBank/DDBJ whole genome shotgun (WGS) entry which is preliminary data.</text>
</comment>
<dbReference type="PANTHER" id="PTHR21299:SF2">
    <property type="entry name" value="CYTIDYLATE KINASE"/>
    <property type="match status" value="1"/>
</dbReference>
<gene>
    <name evidence="8 10" type="primary">cmk</name>
    <name evidence="10" type="ORF">L0P57_01655</name>
</gene>
<evidence type="ECO:0000256" key="1">
    <source>
        <dbReference type="ARBA" id="ARBA00009427"/>
    </source>
</evidence>
<evidence type="ECO:0000256" key="6">
    <source>
        <dbReference type="ARBA" id="ARBA00047615"/>
    </source>
</evidence>
<keyword evidence="8" id="KW-0963">Cytoplasm</keyword>
<evidence type="ECO:0000256" key="4">
    <source>
        <dbReference type="ARBA" id="ARBA00022777"/>
    </source>
</evidence>
<evidence type="ECO:0000256" key="8">
    <source>
        <dbReference type="HAMAP-Rule" id="MF_00238"/>
    </source>
</evidence>
<evidence type="ECO:0000313" key="11">
    <source>
        <dbReference type="Proteomes" id="UP001298681"/>
    </source>
</evidence>
<proteinExistence type="inferred from homology"/>
<dbReference type="Proteomes" id="UP001298681">
    <property type="component" value="Unassembled WGS sequence"/>
</dbReference>
<dbReference type="InterPro" id="IPR003136">
    <property type="entry name" value="Cytidylate_kin"/>
</dbReference>
<comment type="catalytic activity">
    <reaction evidence="7 8">
        <text>CMP + ATP = CDP + ADP</text>
        <dbReference type="Rhea" id="RHEA:11600"/>
        <dbReference type="ChEBI" id="CHEBI:30616"/>
        <dbReference type="ChEBI" id="CHEBI:58069"/>
        <dbReference type="ChEBI" id="CHEBI:60377"/>
        <dbReference type="ChEBI" id="CHEBI:456216"/>
        <dbReference type="EC" id="2.7.4.25"/>
    </reaction>
</comment>
<dbReference type="GO" id="GO:0016301">
    <property type="term" value="F:kinase activity"/>
    <property type="evidence" value="ECO:0007669"/>
    <property type="project" value="UniProtKB-KW"/>
</dbReference>
<accession>A0ABS9MHB1</accession>
<evidence type="ECO:0000256" key="5">
    <source>
        <dbReference type="ARBA" id="ARBA00022840"/>
    </source>
</evidence>
<evidence type="ECO:0000256" key="3">
    <source>
        <dbReference type="ARBA" id="ARBA00022741"/>
    </source>
</evidence>
<dbReference type="Gene3D" id="3.40.50.300">
    <property type="entry name" value="P-loop containing nucleotide triphosphate hydrolases"/>
    <property type="match status" value="1"/>
</dbReference>
<dbReference type="NCBIfam" id="TIGR00017">
    <property type="entry name" value="cmk"/>
    <property type="match status" value="1"/>
</dbReference>
<keyword evidence="3 8" id="KW-0547">Nucleotide-binding</keyword>
<protein>
    <recommendedName>
        <fullName evidence="8">Cytidylate kinase</fullName>
        <shortName evidence="8">CK</shortName>
        <ecNumber evidence="8">2.7.4.25</ecNumber>
    </recommendedName>
    <alternativeName>
        <fullName evidence="8">Cytidine monophosphate kinase</fullName>
        <shortName evidence="8">CMP kinase</shortName>
    </alternativeName>
</protein>
<evidence type="ECO:0000256" key="7">
    <source>
        <dbReference type="ARBA" id="ARBA00048478"/>
    </source>
</evidence>
<dbReference type="InterPro" id="IPR027417">
    <property type="entry name" value="P-loop_NTPase"/>
</dbReference>
<feature type="domain" description="Cytidylate kinase" evidence="9">
    <location>
        <begin position="4"/>
        <end position="217"/>
    </location>
</feature>
<dbReference type="Pfam" id="PF02224">
    <property type="entry name" value="Cytidylate_kin"/>
    <property type="match status" value="1"/>
</dbReference>
<keyword evidence="4 8" id="KW-0418">Kinase</keyword>
<dbReference type="EC" id="2.7.4.25" evidence="8"/>
<evidence type="ECO:0000256" key="2">
    <source>
        <dbReference type="ARBA" id="ARBA00022679"/>
    </source>
</evidence>
<dbReference type="InterPro" id="IPR011994">
    <property type="entry name" value="Cytidylate_kinase_dom"/>
</dbReference>
<dbReference type="SUPFAM" id="SSF52540">
    <property type="entry name" value="P-loop containing nucleoside triphosphate hydrolases"/>
    <property type="match status" value="1"/>
</dbReference>
<evidence type="ECO:0000313" key="10">
    <source>
        <dbReference type="EMBL" id="MCG4609652.1"/>
    </source>
</evidence>
<dbReference type="EMBL" id="JAKNHQ010000002">
    <property type="protein sequence ID" value="MCG4609652.1"/>
    <property type="molecule type" value="Genomic_DNA"/>
</dbReference>
<dbReference type="RefSeq" id="WP_191362379.1">
    <property type="nucleotide sequence ID" value="NZ_JAKNHQ010000002.1"/>
</dbReference>
<comment type="subcellular location">
    <subcellularLocation>
        <location evidence="8">Cytoplasm</location>
    </subcellularLocation>
</comment>
<sequence>MIAIAIDGPGGAGKSTMARALAKELGYIYVDTGALYRAIGLYMRRKGIPTTDFAAVAGNLGGVEVRLAFRDGEQRVFLAEEDVSDAIRTQDISIAASNVSAVPEVRAFLFDLQRDLAKKNHVVMDGRDIGTVVLPNAQVKIFLTASPEERAQRRYLELREKGLEAEYDQVLTELKQRDYDDSHRAVAPLVPAEDAIMVDSTGLTREQAFQRLLRTVQDKIS</sequence>
<dbReference type="HAMAP" id="MF_00238">
    <property type="entry name" value="Cytidyl_kinase_type1"/>
    <property type="match status" value="1"/>
</dbReference>
<keyword evidence="11" id="KW-1185">Reference proteome</keyword>
<keyword evidence="5 8" id="KW-0067">ATP-binding</keyword>
<dbReference type="PANTHER" id="PTHR21299">
    <property type="entry name" value="CYTIDYLATE KINASE/PANTOATE-BETA-ALANINE LIGASE"/>
    <property type="match status" value="1"/>
</dbReference>
<name>A0ABS9MHB1_9FIRM</name>
<evidence type="ECO:0000259" key="9">
    <source>
        <dbReference type="Pfam" id="PF02224"/>
    </source>
</evidence>
<organism evidence="10 11">
    <name type="scientific">Anaeromassilibacillus senegalensis</name>
    <dbReference type="NCBI Taxonomy" id="1673717"/>
    <lineage>
        <taxon>Bacteria</taxon>
        <taxon>Bacillati</taxon>
        <taxon>Bacillota</taxon>
        <taxon>Clostridia</taxon>
        <taxon>Eubacteriales</taxon>
        <taxon>Acutalibacteraceae</taxon>
        <taxon>Anaeromassilibacillus</taxon>
    </lineage>
</organism>
<comment type="catalytic activity">
    <reaction evidence="6 8">
        <text>dCMP + ATP = dCDP + ADP</text>
        <dbReference type="Rhea" id="RHEA:25094"/>
        <dbReference type="ChEBI" id="CHEBI:30616"/>
        <dbReference type="ChEBI" id="CHEBI:57566"/>
        <dbReference type="ChEBI" id="CHEBI:58593"/>
        <dbReference type="ChEBI" id="CHEBI:456216"/>
        <dbReference type="EC" id="2.7.4.25"/>
    </reaction>
</comment>
<feature type="binding site" evidence="8">
    <location>
        <begin position="8"/>
        <end position="16"/>
    </location>
    <ligand>
        <name>ATP</name>
        <dbReference type="ChEBI" id="CHEBI:30616"/>
    </ligand>
</feature>
<dbReference type="CDD" id="cd02020">
    <property type="entry name" value="CMPK"/>
    <property type="match status" value="1"/>
</dbReference>
<reference evidence="10 11" key="1">
    <citation type="submission" date="2022-01" db="EMBL/GenBank/DDBJ databases">
        <title>Collection of gut derived symbiotic bacterial strains cultured from healthy donors.</title>
        <authorList>
            <person name="Lin H."/>
            <person name="Kohout C."/>
            <person name="Waligurski E."/>
            <person name="Pamer E.G."/>
        </authorList>
    </citation>
    <scope>NUCLEOTIDE SEQUENCE [LARGE SCALE GENOMIC DNA]</scope>
    <source>
        <strain evidence="10 11">DFI.7.58</strain>
    </source>
</reference>